<evidence type="ECO:0000313" key="12">
    <source>
        <dbReference type="Proteomes" id="UP000316759"/>
    </source>
</evidence>
<evidence type="ECO:0000256" key="4">
    <source>
        <dbReference type="ARBA" id="ARBA00022491"/>
    </source>
</evidence>
<gene>
    <name evidence="11" type="ORF">FGIG_12657</name>
</gene>
<comment type="function">
    <text evidence="9">Component of the Mediator complex, a coactivator involved in regulated transcription of nearly all RNA polymerase II-dependent genes. Mediator functions as a bridge to convey information from gene-specific regulatory proteins to the basal RNA polymerase II transcription machinery. Mediator is recruited to promoters by direct interactions with regulatory proteins and serves as a scaffold for the assembly of a functional preinitiation complex with RNA polymerase II and the general transcription factors.</text>
</comment>
<name>A0A504YJ07_FASGI</name>
<dbReference type="PANTHER" id="PTHR48249:SF3">
    <property type="entry name" value="MEDIATOR OF RNA POLYMERASE II TRANSCRIPTION SUBUNIT 13"/>
    <property type="match status" value="1"/>
</dbReference>
<evidence type="ECO:0000313" key="11">
    <source>
        <dbReference type="EMBL" id="TPP61244.1"/>
    </source>
</evidence>
<dbReference type="InterPro" id="IPR009401">
    <property type="entry name" value="Med13_C"/>
</dbReference>
<proteinExistence type="inferred from homology"/>
<comment type="subunit">
    <text evidence="9">Component of the Mediator complex.</text>
</comment>
<keyword evidence="12" id="KW-1185">Reference proteome</keyword>
<evidence type="ECO:0000256" key="3">
    <source>
        <dbReference type="ARBA" id="ARBA00019618"/>
    </source>
</evidence>
<dbReference type="EMBL" id="SUNJ01008419">
    <property type="protein sequence ID" value="TPP61244.1"/>
    <property type="molecule type" value="Genomic_DNA"/>
</dbReference>
<evidence type="ECO:0000256" key="7">
    <source>
        <dbReference type="ARBA" id="ARBA00023163"/>
    </source>
</evidence>
<comment type="caution">
    <text evidence="11">The sequence shown here is derived from an EMBL/GenBank/DDBJ whole genome shotgun (WGS) entry which is preliminary data.</text>
</comment>
<dbReference type="GO" id="GO:0003713">
    <property type="term" value="F:transcription coactivator activity"/>
    <property type="evidence" value="ECO:0007669"/>
    <property type="project" value="TreeGrafter"/>
</dbReference>
<keyword evidence="7 9" id="KW-0804">Transcription</keyword>
<dbReference type="STRING" id="46835.A0A504YJ07"/>
<sequence>MQQPLAMGYYISTAPTGPLPPWFWASCPHASYQYPVCLKSALHIQTSLVGMDDAAAAAAVGAAVSTANSGSVGAGVTGSDRLTHLLDSTSTCDVLRYVLESYNALSWLTVNPITNDRRSCLPIHILLLCQLYQALEAFM</sequence>
<evidence type="ECO:0000256" key="2">
    <source>
        <dbReference type="ARBA" id="ARBA00009354"/>
    </source>
</evidence>
<accession>A0A504YJ07</accession>
<dbReference type="Pfam" id="PF06333">
    <property type="entry name" value="Med13_C"/>
    <property type="match status" value="1"/>
</dbReference>
<dbReference type="PANTHER" id="PTHR48249">
    <property type="entry name" value="MEDIATOR OF RNA POLYMERASE II TRANSCRIPTION SUBUNIT 13"/>
    <property type="match status" value="1"/>
</dbReference>
<dbReference type="AlphaFoldDB" id="A0A504YJ07"/>
<protein>
    <recommendedName>
        <fullName evidence="3 9">Mediator of RNA polymerase II transcription subunit 13</fullName>
    </recommendedName>
</protein>
<dbReference type="GO" id="GO:0016592">
    <property type="term" value="C:mediator complex"/>
    <property type="evidence" value="ECO:0007669"/>
    <property type="project" value="InterPro"/>
</dbReference>
<evidence type="ECO:0000259" key="10">
    <source>
        <dbReference type="Pfam" id="PF06333"/>
    </source>
</evidence>
<dbReference type="Proteomes" id="UP000316759">
    <property type="component" value="Unassembled WGS sequence"/>
</dbReference>
<comment type="similarity">
    <text evidence="2 9">Belongs to the Mediator complex subunit 13 family.</text>
</comment>
<keyword evidence="6 9" id="KW-0010">Activator</keyword>
<reference evidence="11 12" key="1">
    <citation type="submission" date="2019-04" db="EMBL/GenBank/DDBJ databases">
        <title>Annotation for the trematode Fasciola gigantica.</title>
        <authorList>
            <person name="Choi Y.-J."/>
        </authorList>
    </citation>
    <scope>NUCLEOTIDE SEQUENCE [LARGE SCALE GENOMIC DNA]</scope>
    <source>
        <strain evidence="11">Uganda_cow_1</strain>
    </source>
</reference>
<feature type="domain" description="Mediator complex subunit Med13 C-terminal" evidence="10">
    <location>
        <begin position="2"/>
        <end position="127"/>
    </location>
</feature>
<keyword evidence="4 9" id="KW-0678">Repressor</keyword>
<evidence type="ECO:0000256" key="5">
    <source>
        <dbReference type="ARBA" id="ARBA00023015"/>
    </source>
</evidence>
<evidence type="ECO:0000256" key="1">
    <source>
        <dbReference type="ARBA" id="ARBA00004123"/>
    </source>
</evidence>
<dbReference type="OrthoDB" id="103819at2759"/>
<evidence type="ECO:0000256" key="8">
    <source>
        <dbReference type="ARBA" id="ARBA00023242"/>
    </source>
</evidence>
<evidence type="ECO:0000256" key="9">
    <source>
        <dbReference type="RuleBase" id="RU364134"/>
    </source>
</evidence>
<keyword evidence="8 9" id="KW-0539">Nucleus</keyword>
<evidence type="ECO:0000256" key="6">
    <source>
        <dbReference type="ARBA" id="ARBA00023159"/>
    </source>
</evidence>
<comment type="subcellular location">
    <subcellularLocation>
        <location evidence="1 9">Nucleus</location>
    </subcellularLocation>
</comment>
<organism evidence="11 12">
    <name type="scientific">Fasciola gigantica</name>
    <name type="common">Giant liver fluke</name>
    <dbReference type="NCBI Taxonomy" id="46835"/>
    <lineage>
        <taxon>Eukaryota</taxon>
        <taxon>Metazoa</taxon>
        <taxon>Spiralia</taxon>
        <taxon>Lophotrochozoa</taxon>
        <taxon>Platyhelminthes</taxon>
        <taxon>Trematoda</taxon>
        <taxon>Digenea</taxon>
        <taxon>Plagiorchiida</taxon>
        <taxon>Echinostomata</taxon>
        <taxon>Echinostomatoidea</taxon>
        <taxon>Fasciolidae</taxon>
        <taxon>Fasciola</taxon>
    </lineage>
</organism>
<dbReference type="GO" id="GO:0045944">
    <property type="term" value="P:positive regulation of transcription by RNA polymerase II"/>
    <property type="evidence" value="ECO:0007669"/>
    <property type="project" value="TreeGrafter"/>
</dbReference>
<keyword evidence="5 9" id="KW-0805">Transcription regulation</keyword>
<dbReference type="InterPro" id="IPR051139">
    <property type="entry name" value="Mediator_complx_sub13"/>
</dbReference>